<keyword evidence="2" id="KW-0808">Transferase</keyword>
<sequence>MRLNFTLPLRLTGRSGSHFTRVARMFAHELAVPVELDVVHDLTSLEPAAYGGHPALKLPTLHVEGALLFGTDNICRRLAELAGRANDPRVVLSHHVTSDLVRSAQELVWHAMAVQVQLVVGLQFAKLPAESIFFTKAKAGMLGALAWLDARLDQVLAELPLPRDVSVFEVTLFCLVEHIVFRPAVSLDSFPNLRSFAAAFASRESAQRTVFRFDSAPTPKETP</sequence>
<dbReference type="Gene3D" id="3.40.30.10">
    <property type="entry name" value="Glutaredoxin"/>
    <property type="match status" value="1"/>
</dbReference>
<reference evidence="3" key="1">
    <citation type="submission" date="2016-10" db="EMBL/GenBank/DDBJ databases">
        <authorList>
            <person name="Varghese N."/>
            <person name="Submissions S."/>
        </authorList>
    </citation>
    <scope>NUCLEOTIDE SEQUENCE [LARGE SCALE GENOMIC DNA]</scope>
    <source>
        <strain evidence="3">DSM 17044</strain>
    </source>
</reference>
<dbReference type="InterPro" id="IPR036249">
    <property type="entry name" value="Thioredoxin-like_sf"/>
</dbReference>
<accession>A0A1H8BGW1</accession>
<dbReference type="SUPFAM" id="SSF52833">
    <property type="entry name" value="Thioredoxin-like"/>
    <property type="match status" value="1"/>
</dbReference>
<protein>
    <submittedName>
        <fullName evidence="2">Glutathione S-transferase</fullName>
    </submittedName>
</protein>
<organism evidence="2 3">
    <name type="scientific">Stigmatella aurantiaca</name>
    <dbReference type="NCBI Taxonomy" id="41"/>
    <lineage>
        <taxon>Bacteria</taxon>
        <taxon>Pseudomonadati</taxon>
        <taxon>Myxococcota</taxon>
        <taxon>Myxococcia</taxon>
        <taxon>Myxococcales</taxon>
        <taxon>Cystobacterineae</taxon>
        <taxon>Archangiaceae</taxon>
        <taxon>Stigmatella</taxon>
    </lineage>
</organism>
<dbReference type="RefSeq" id="WP_075010270.1">
    <property type="nucleotide sequence ID" value="NZ_FOAP01000023.1"/>
</dbReference>
<proteinExistence type="predicted"/>
<dbReference type="Proteomes" id="UP000182719">
    <property type="component" value="Unassembled WGS sequence"/>
</dbReference>
<feature type="domain" description="GST N-terminal" evidence="1">
    <location>
        <begin position="17"/>
        <end position="80"/>
    </location>
</feature>
<dbReference type="AlphaFoldDB" id="A0A1H8BGW1"/>
<keyword evidence="3" id="KW-1185">Reference proteome</keyword>
<dbReference type="OrthoDB" id="5501849at2"/>
<dbReference type="EMBL" id="FOAP01000023">
    <property type="protein sequence ID" value="SEM81364.1"/>
    <property type="molecule type" value="Genomic_DNA"/>
</dbReference>
<gene>
    <name evidence="2" type="ORF">SAMN05444354_123125</name>
</gene>
<dbReference type="Gene3D" id="1.20.1050.10">
    <property type="match status" value="1"/>
</dbReference>
<dbReference type="Pfam" id="PF13409">
    <property type="entry name" value="GST_N_2"/>
    <property type="match status" value="1"/>
</dbReference>
<evidence type="ECO:0000259" key="1">
    <source>
        <dbReference type="Pfam" id="PF13409"/>
    </source>
</evidence>
<dbReference type="CDD" id="cd00570">
    <property type="entry name" value="GST_N_family"/>
    <property type="match status" value="1"/>
</dbReference>
<name>A0A1H8BGW1_STIAU</name>
<dbReference type="InterPro" id="IPR004045">
    <property type="entry name" value="Glutathione_S-Trfase_N"/>
</dbReference>
<evidence type="ECO:0000313" key="3">
    <source>
        <dbReference type="Proteomes" id="UP000182719"/>
    </source>
</evidence>
<dbReference type="GO" id="GO:0016740">
    <property type="term" value="F:transferase activity"/>
    <property type="evidence" value="ECO:0007669"/>
    <property type="project" value="UniProtKB-KW"/>
</dbReference>
<evidence type="ECO:0000313" key="2">
    <source>
        <dbReference type="EMBL" id="SEM81364.1"/>
    </source>
</evidence>